<keyword evidence="2" id="KW-0812">Transmembrane</keyword>
<feature type="compositionally biased region" description="Low complexity" evidence="1">
    <location>
        <begin position="236"/>
        <end position="256"/>
    </location>
</feature>
<proteinExistence type="predicted"/>
<name>A0A448UXB7_9MICC</name>
<dbReference type="AlphaFoldDB" id="A0A448UXB7"/>
<feature type="transmembrane region" description="Helical" evidence="2">
    <location>
        <begin position="142"/>
        <end position="161"/>
    </location>
</feature>
<dbReference type="STRING" id="762948.HMPREF0733_10797"/>
<sequence length="263" mass="29274">MNGVHGSFKFMSEQSSRENFVEQNPQDAVKPGTASQPSDDQASTVPGQYAHPGAANQTEAPIAVTTAYPKFPFRWLYGVRIVVTAVSLWLSVRILYKLVSTILDGYVSLALAEIIEAPQVIGYPVYEIMQIIAAILYLRSKGLGYILGVNILGLIVQLPSLPKLIENLLRLDIFFEYAKASTYLDWGLYIINLVLCIFFIIIVIREYSRRQKMKTTQTQSVYAAAPHTYVLHNPESPAQTQGAQAQTSQSQYAQTQNPPDPLM</sequence>
<protein>
    <submittedName>
        <fullName evidence="3">Uncharacterized protein</fullName>
    </submittedName>
</protein>
<feature type="region of interest" description="Disordered" evidence="1">
    <location>
        <begin position="1"/>
        <end position="53"/>
    </location>
</feature>
<evidence type="ECO:0000313" key="3">
    <source>
        <dbReference type="EMBL" id="VEJ30608.1"/>
    </source>
</evidence>
<dbReference type="Proteomes" id="UP000270988">
    <property type="component" value="Chromosome"/>
</dbReference>
<keyword evidence="2" id="KW-1133">Transmembrane helix</keyword>
<evidence type="ECO:0000256" key="1">
    <source>
        <dbReference type="SAM" id="MobiDB-lite"/>
    </source>
</evidence>
<feature type="transmembrane region" description="Helical" evidence="2">
    <location>
        <begin position="75"/>
        <end position="96"/>
    </location>
</feature>
<keyword evidence="2" id="KW-0472">Membrane</keyword>
<feature type="region of interest" description="Disordered" evidence="1">
    <location>
        <begin position="235"/>
        <end position="263"/>
    </location>
</feature>
<feature type="transmembrane region" description="Helical" evidence="2">
    <location>
        <begin position="186"/>
        <end position="204"/>
    </location>
</feature>
<gene>
    <name evidence="3" type="ORF">NCTC10918_01892</name>
</gene>
<dbReference type="EMBL" id="LR134521">
    <property type="protein sequence ID" value="VEJ30608.1"/>
    <property type="molecule type" value="Genomic_DNA"/>
</dbReference>
<feature type="compositionally biased region" description="Polar residues" evidence="1">
    <location>
        <begin position="33"/>
        <end position="46"/>
    </location>
</feature>
<organism evidence="3 4">
    <name type="scientific">Rothia dentocariosa</name>
    <dbReference type="NCBI Taxonomy" id="2047"/>
    <lineage>
        <taxon>Bacteria</taxon>
        <taxon>Bacillati</taxon>
        <taxon>Actinomycetota</taxon>
        <taxon>Actinomycetes</taxon>
        <taxon>Micrococcales</taxon>
        <taxon>Micrococcaceae</taxon>
        <taxon>Rothia</taxon>
    </lineage>
</organism>
<reference evidence="3 4" key="1">
    <citation type="submission" date="2018-12" db="EMBL/GenBank/DDBJ databases">
        <authorList>
            <consortium name="Pathogen Informatics"/>
        </authorList>
    </citation>
    <scope>NUCLEOTIDE SEQUENCE [LARGE SCALE GENOMIC DNA]</scope>
    <source>
        <strain evidence="3 4">NCTC10918</strain>
    </source>
</reference>
<evidence type="ECO:0000256" key="2">
    <source>
        <dbReference type="SAM" id="Phobius"/>
    </source>
</evidence>
<evidence type="ECO:0000313" key="4">
    <source>
        <dbReference type="Proteomes" id="UP000270988"/>
    </source>
</evidence>
<accession>A0A448UXB7</accession>